<dbReference type="InterPro" id="IPR002716">
    <property type="entry name" value="PIN_dom"/>
</dbReference>
<dbReference type="InterPro" id="IPR006226">
    <property type="entry name" value="Mtu_PIN"/>
</dbReference>
<keyword evidence="1 6" id="KW-1277">Toxin-antitoxin system</keyword>
<evidence type="ECO:0000259" key="7">
    <source>
        <dbReference type="Pfam" id="PF01850"/>
    </source>
</evidence>
<sequence>MNVLDVNVLVALHRPQHQHHDVARQWWQETSDRGEQLTVPDLIWVGFTRVVTHRRIFSAPSTPEQAWGFVEAMRTQGSYVHYSGHPRLMDAFGRYLHDAGAAADLVTDAYIAAAATTLGATLVTFDRDFRRFDDLSVLELT</sequence>
<keyword evidence="2 6" id="KW-0540">Nuclease</keyword>
<evidence type="ECO:0000256" key="5">
    <source>
        <dbReference type="ARBA" id="ARBA00022842"/>
    </source>
</evidence>
<organism evidence="8 9">
    <name type="scientific">Nocardioides agariphilus</name>
    <dbReference type="NCBI Taxonomy" id="433664"/>
    <lineage>
        <taxon>Bacteria</taxon>
        <taxon>Bacillati</taxon>
        <taxon>Actinomycetota</taxon>
        <taxon>Actinomycetes</taxon>
        <taxon>Propionibacteriales</taxon>
        <taxon>Nocardioidaceae</taxon>
        <taxon>Nocardioides</taxon>
    </lineage>
</organism>
<name>A0A930VT63_9ACTN</name>
<comment type="cofactor">
    <cofactor evidence="6">
        <name>Mg(2+)</name>
        <dbReference type="ChEBI" id="CHEBI:18420"/>
    </cofactor>
</comment>
<dbReference type="Proteomes" id="UP000660668">
    <property type="component" value="Unassembled WGS sequence"/>
</dbReference>
<comment type="similarity">
    <text evidence="6">Belongs to the PINc/VapC protein family.</text>
</comment>
<dbReference type="HAMAP" id="MF_00265">
    <property type="entry name" value="VapC_Nob1"/>
    <property type="match status" value="1"/>
</dbReference>
<feature type="domain" description="PIN" evidence="7">
    <location>
        <begin position="3"/>
        <end position="134"/>
    </location>
</feature>
<evidence type="ECO:0000256" key="3">
    <source>
        <dbReference type="ARBA" id="ARBA00022723"/>
    </source>
</evidence>
<evidence type="ECO:0000256" key="4">
    <source>
        <dbReference type="ARBA" id="ARBA00022801"/>
    </source>
</evidence>
<evidence type="ECO:0000313" key="9">
    <source>
        <dbReference type="Proteomes" id="UP000660668"/>
    </source>
</evidence>
<keyword evidence="9" id="KW-1185">Reference proteome</keyword>
<keyword evidence="5 6" id="KW-0460">Magnesium</keyword>
<accession>A0A930VT63</accession>
<dbReference type="EC" id="3.1.-.-" evidence="6"/>
<dbReference type="RefSeq" id="WP_194698672.1">
    <property type="nucleotide sequence ID" value="NZ_JADKPO010000059.1"/>
</dbReference>
<evidence type="ECO:0000256" key="6">
    <source>
        <dbReference type="HAMAP-Rule" id="MF_00265"/>
    </source>
</evidence>
<dbReference type="GO" id="GO:0090729">
    <property type="term" value="F:toxin activity"/>
    <property type="evidence" value="ECO:0007669"/>
    <property type="project" value="UniProtKB-KW"/>
</dbReference>
<dbReference type="GO" id="GO:0004540">
    <property type="term" value="F:RNA nuclease activity"/>
    <property type="evidence" value="ECO:0007669"/>
    <property type="project" value="InterPro"/>
</dbReference>
<keyword evidence="4 6" id="KW-0378">Hydrolase</keyword>
<proteinExistence type="inferred from homology"/>
<keyword evidence="3 6" id="KW-0479">Metal-binding</keyword>
<dbReference type="GO" id="GO:0045926">
    <property type="term" value="P:negative regulation of growth"/>
    <property type="evidence" value="ECO:0007669"/>
    <property type="project" value="UniProtKB-ARBA"/>
</dbReference>
<dbReference type="InterPro" id="IPR022907">
    <property type="entry name" value="VapC_family"/>
</dbReference>
<evidence type="ECO:0000313" key="8">
    <source>
        <dbReference type="EMBL" id="MBF4770528.1"/>
    </source>
</evidence>
<dbReference type="GO" id="GO:0000287">
    <property type="term" value="F:magnesium ion binding"/>
    <property type="evidence" value="ECO:0007669"/>
    <property type="project" value="UniProtKB-UniRule"/>
</dbReference>
<evidence type="ECO:0000256" key="1">
    <source>
        <dbReference type="ARBA" id="ARBA00022649"/>
    </source>
</evidence>
<dbReference type="GO" id="GO:0016788">
    <property type="term" value="F:hydrolase activity, acting on ester bonds"/>
    <property type="evidence" value="ECO:0007669"/>
    <property type="project" value="InterPro"/>
</dbReference>
<dbReference type="SUPFAM" id="SSF88723">
    <property type="entry name" value="PIN domain-like"/>
    <property type="match status" value="1"/>
</dbReference>
<dbReference type="EMBL" id="JADKPO010000059">
    <property type="protein sequence ID" value="MBF4770528.1"/>
    <property type="molecule type" value="Genomic_DNA"/>
</dbReference>
<comment type="function">
    <text evidence="6">Toxic component of a toxin-antitoxin (TA) system. An RNase.</text>
</comment>
<feature type="binding site" evidence="6">
    <location>
        <position position="5"/>
    </location>
    <ligand>
        <name>Mg(2+)</name>
        <dbReference type="ChEBI" id="CHEBI:18420"/>
    </ligand>
</feature>
<dbReference type="AlphaFoldDB" id="A0A930VT63"/>
<dbReference type="InterPro" id="IPR029060">
    <property type="entry name" value="PIN-like_dom_sf"/>
</dbReference>
<keyword evidence="6" id="KW-0800">Toxin</keyword>
<gene>
    <name evidence="6" type="primary">vapC</name>
    <name evidence="8" type="ORF">ISU10_22385</name>
</gene>
<dbReference type="NCBIfam" id="TIGR00028">
    <property type="entry name" value="Mtu_PIN_fam"/>
    <property type="match status" value="1"/>
</dbReference>
<dbReference type="Pfam" id="PF01850">
    <property type="entry name" value="PIN"/>
    <property type="match status" value="1"/>
</dbReference>
<evidence type="ECO:0000256" key="2">
    <source>
        <dbReference type="ARBA" id="ARBA00022722"/>
    </source>
</evidence>
<protein>
    <recommendedName>
        <fullName evidence="6">Ribonuclease VapC</fullName>
        <shortName evidence="6">RNase VapC</shortName>
        <ecNumber evidence="6">3.1.-.-</ecNumber>
    </recommendedName>
    <alternativeName>
        <fullName evidence="6">Toxin VapC</fullName>
    </alternativeName>
</protein>
<reference evidence="8" key="1">
    <citation type="submission" date="2020-11" db="EMBL/GenBank/DDBJ databases">
        <title>Nocardioides cynanchi sp. nov., isolated from soil of rhizosphere of Cynanchum wilfordii.</title>
        <authorList>
            <person name="Lee J.-S."/>
            <person name="Suh M.K."/>
            <person name="Kim J.-S."/>
        </authorList>
    </citation>
    <scope>NUCLEOTIDE SEQUENCE</scope>
    <source>
        <strain evidence="8">KCTC 19276</strain>
    </source>
</reference>
<comment type="caution">
    <text evidence="8">The sequence shown here is derived from an EMBL/GenBank/DDBJ whole genome shotgun (WGS) entry which is preliminary data.</text>
</comment>
<feature type="binding site" evidence="6">
    <location>
        <position position="108"/>
    </location>
    <ligand>
        <name>Mg(2+)</name>
        <dbReference type="ChEBI" id="CHEBI:18420"/>
    </ligand>
</feature>
<dbReference type="Gene3D" id="3.40.50.1010">
    <property type="entry name" value="5'-nuclease"/>
    <property type="match status" value="1"/>
</dbReference>